<accession>A0A2Y9BUE5</accession>
<evidence type="ECO:0000313" key="9">
    <source>
        <dbReference type="Proteomes" id="UP000250028"/>
    </source>
</evidence>
<dbReference type="EMBL" id="UESZ01000001">
    <property type="protein sequence ID" value="SSA35572.1"/>
    <property type="molecule type" value="Genomic_DNA"/>
</dbReference>
<proteinExistence type="predicted"/>
<dbReference type="Pfam" id="PF00196">
    <property type="entry name" value="GerE"/>
    <property type="match status" value="1"/>
</dbReference>
<dbReference type="PROSITE" id="PS50043">
    <property type="entry name" value="HTH_LUXR_2"/>
    <property type="match status" value="1"/>
</dbReference>
<dbReference type="Proteomes" id="UP000250028">
    <property type="component" value="Unassembled WGS sequence"/>
</dbReference>
<keyword evidence="2" id="KW-0805">Transcription regulation</keyword>
<dbReference type="InterPro" id="IPR058245">
    <property type="entry name" value="NreC/VraR/RcsB-like_REC"/>
</dbReference>
<feature type="domain" description="Response regulatory" evidence="7">
    <location>
        <begin position="3"/>
        <end position="119"/>
    </location>
</feature>
<evidence type="ECO:0000256" key="3">
    <source>
        <dbReference type="ARBA" id="ARBA00023125"/>
    </source>
</evidence>
<dbReference type="InterPro" id="IPR011006">
    <property type="entry name" value="CheY-like_superfamily"/>
</dbReference>
<dbReference type="CDD" id="cd17535">
    <property type="entry name" value="REC_NarL-like"/>
    <property type="match status" value="1"/>
</dbReference>
<dbReference type="PROSITE" id="PS50110">
    <property type="entry name" value="RESPONSE_REGULATORY"/>
    <property type="match status" value="1"/>
</dbReference>
<dbReference type="SUPFAM" id="SSF52172">
    <property type="entry name" value="CheY-like"/>
    <property type="match status" value="1"/>
</dbReference>
<evidence type="ECO:0000256" key="4">
    <source>
        <dbReference type="ARBA" id="ARBA00023163"/>
    </source>
</evidence>
<dbReference type="GO" id="GO:0003677">
    <property type="term" value="F:DNA binding"/>
    <property type="evidence" value="ECO:0007669"/>
    <property type="project" value="UniProtKB-KW"/>
</dbReference>
<gene>
    <name evidence="8" type="ORF">SAMN04489750_2937</name>
</gene>
<dbReference type="CDD" id="cd06170">
    <property type="entry name" value="LuxR_C_like"/>
    <property type="match status" value="1"/>
</dbReference>
<evidence type="ECO:0000256" key="2">
    <source>
        <dbReference type="ARBA" id="ARBA00023015"/>
    </source>
</evidence>
<feature type="modified residue" description="4-aspartylphosphate" evidence="5">
    <location>
        <position position="54"/>
    </location>
</feature>
<evidence type="ECO:0000256" key="1">
    <source>
        <dbReference type="ARBA" id="ARBA00022553"/>
    </source>
</evidence>
<dbReference type="PANTHER" id="PTHR43214">
    <property type="entry name" value="TWO-COMPONENT RESPONSE REGULATOR"/>
    <property type="match status" value="1"/>
</dbReference>
<dbReference type="GO" id="GO:0000160">
    <property type="term" value="P:phosphorelay signal transduction system"/>
    <property type="evidence" value="ECO:0007669"/>
    <property type="project" value="InterPro"/>
</dbReference>
<keyword evidence="1 5" id="KW-0597">Phosphoprotein</keyword>
<evidence type="ECO:0000259" key="7">
    <source>
        <dbReference type="PROSITE" id="PS50110"/>
    </source>
</evidence>
<dbReference type="InterPro" id="IPR039420">
    <property type="entry name" value="WalR-like"/>
</dbReference>
<dbReference type="Gene3D" id="3.40.50.2300">
    <property type="match status" value="1"/>
</dbReference>
<dbReference type="RefSeq" id="WP_109686941.1">
    <property type="nucleotide sequence ID" value="NZ_QGDN01000001.1"/>
</dbReference>
<name>A0A2Y9BUE5_9MICO</name>
<dbReference type="Pfam" id="PF00072">
    <property type="entry name" value="Response_reg"/>
    <property type="match status" value="1"/>
</dbReference>
<dbReference type="PANTHER" id="PTHR43214:SF24">
    <property type="entry name" value="TRANSCRIPTIONAL REGULATORY PROTEIN NARL-RELATED"/>
    <property type="match status" value="1"/>
</dbReference>
<evidence type="ECO:0000256" key="5">
    <source>
        <dbReference type="PROSITE-ProRule" id="PRU00169"/>
    </source>
</evidence>
<evidence type="ECO:0000259" key="6">
    <source>
        <dbReference type="PROSITE" id="PS50043"/>
    </source>
</evidence>
<dbReference type="InterPro" id="IPR001789">
    <property type="entry name" value="Sig_transdc_resp-reg_receiver"/>
</dbReference>
<dbReference type="OrthoDB" id="9808843at2"/>
<dbReference type="AlphaFoldDB" id="A0A2Y9BUE5"/>
<dbReference type="InterPro" id="IPR016032">
    <property type="entry name" value="Sig_transdc_resp-reg_C-effctor"/>
</dbReference>
<keyword evidence="9" id="KW-1185">Reference proteome</keyword>
<evidence type="ECO:0000313" key="8">
    <source>
        <dbReference type="EMBL" id="SSA35572.1"/>
    </source>
</evidence>
<reference evidence="9" key="1">
    <citation type="submission" date="2016-10" db="EMBL/GenBank/DDBJ databases">
        <authorList>
            <person name="Varghese N."/>
            <person name="Submissions S."/>
        </authorList>
    </citation>
    <scope>NUCLEOTIDE SEQUENCE [LARGE SCALE GENOMIC DNA]</scope>
    <source>
        <strain evidence="9">DSM 22951</strain>
    </source>
</reference>
<dbReference type="SMART" id="SM00448">
    <property type="entry name" value="REC"/>
    <property type="match status" value="1"/>
</dbReference>
<dbReference type="SMART" id="SM00421">
    <property type="entry name" value="HTH_LUXR"/>
    <property type="match status" value="1"/>
</dbReference>
<dbReference type="PRINTS" id="PR00038">
    <property type="entry name" value="HTHLUXR"/>
</dbReference>
<sequence>MIRLLLADDQPLLRLGYRMVLDAEPDLTVVAEAGTGREALVEVRRHNPDVVLMDVRMPEMDGIAATAEITRTAPQTKVIILTTFQLDEYVFAGLRSGAAGFLLKDVEPPALVAAIRAVAGGEAALSPQVTRTMLDAVADALPDPRTEAERRRITQALTARELEVLGLVASGMTNPEIAAHLFLSEGTVKVHIGRILAKLELRDRVQIVILAYRAGLIG</sequence>
<dbReference type="SUPFAM" id="SSF46894">
    <property type="entry name" value="C-terminal effector domain of the bipartite response regulators"/>
    <property type="match status" value="1"/>
</dbReference>
<dbReference type="GO" id="GO:0006355">
    <property type="term" value="P:regulation of DNA-templated transcription"/>
    <property type="evidence" value="ECO:0007669"/>
    <property type="project" value="InterPro"/>
</dbReference>
<keyword evidence="3 8" id="KW-0238">DNA-binding</keyword>
<protein>
    <submittedName>
        <fullName evidence="8">DNA-binding response regulator, NarL/FixJ family, contains REC and HTH domains</fullName>
    </submittedName>
</protein>
<dbReference type="InterPro" id="IPR000792">
    <property type="entry name" value="Tscrpt_reg_LuxR_C"/>
</dbReference>
<organism evidence="8 9">
    <name type="scientific">Branchiibius hedensis</name>
    <dbReference type="NCBI Taxonomy" id="672460"/>
    <lineage>
        <taxon>Bacteria</taxon>
        <taxon>Bacillati</taxon>
        <taxon>Actinomycetota</taxon>
        <taxon>Actinomycetes</taxon>
        <taxon>Micrococcales</taxon>
        <taxon>Dermacoccaceae</taxon>
        <taxon>Branchiibius</taxon>
    </lineage>
</organism>
<dbReference type="PROSITE" id="PS00622">
    <property type="entry name" value="HTH_LUXR_1"/>
    <property type="match status" value="1"/>
</dbReference>
<feature type="domain" description="HTH luxR-type" evidence="6">
    <location>
        <begin position="150"/>
        <end position="215"/>
    </location>
</feature>
<keyword evidence="4" id="KW-0804">Transcription</keyword>